<accession>A0A7X4YQI6</accession>
<comment type="caution">
    <text evidence="8">The sequence shown here is derived from an EMBL/GenBank/DDBJ whole genome shotgun (WGS) entry which is preliminary data.</text>
</comment>
<dbReference type="InterPro" id="IPR014284">
    <property type="entry name" value="RNA_pol_sigma-70_dom"/>
</dbReference>
<evidence type="ECO:0000256" key="5">
    <source>
        <dbReference type="ARBA" id="ARBA00023163"/>
    </source>
</evidence>
<proteinExistence type="inferred from homology"/>
<dbReference type="Pfam" id="PF08281">
    <property type="entry name" value="Sigma70_r4_2"/>
    <property type="match status" value="1"/>
</dbReference>
<name>A0A7X4YQI6_9BACL</name>
<dbReference type="PANTHER" id="PTHR43133:SF8">
    <property type="entry name" value="RNA POLYMERASE SIGMA FACTOR HI_1459-RELATED"/>
    <property type="match status" value="1"/>
</dbReference>
<keyword evidence="4" id="KW-0238">DNA-binding</keyword>
<dbReference type="InterPro" id="IPR036388">
    <property type="entry name" value="WH-like_DNA-bd_sf"/>
</dbReference>
<evidence type="ECO:0000313" key="8">
    <source>
        <dbReference type="EMBL" id="NBC69734.1"/>
    </source>
</evidence>
<dbReference type="Gene3D" id="1.10.10.10">
    <property type="entry name" value="Winged helix-like DNA-binding domain superfamily/Winged helix DNA-binding domain"/>
    <property type="match status" value="1"/>
</dbReference>
<protein>
    <submittedName>
        <fullName evidence="8">Sigma-70 family RNA polymerase sigma factor</fullName>
    </submittedName>
</protein>
<evidence type="ECO:0000313" key="9">
    <source>
        <dbReference type="Proteomes" id="UP000558113"/>
    </source>
</evidence>
<evidence type="ECO:0000256" key="4">
    <source>
        <dbReference type="ARBA" id="ARBA00023125"/>
    </source>
</evidence>
<keyword evidence="5" id="KW-0804">Transcription</keyword>
<dbReference type="InterPro" id="IPR013325">
    <property type="entry name" value="RNA_pol_sigma_r2"/>
</dbReference>
<dbReference type="GO" id="GO:0006352">
    <property type="term" value="P:DNA-templated transcription initiation"/>
    <property type="evidence" value="ECO:0007669"/>
    <property type="project" value="InterPro"/>
</dbReference>
<feature type="domain" description="RNA polymerase sigma factor 70 region 4 type 2" evidence="7">
    <location>
        <begin position="96"/>
        <end position="147"/>
    </location>
</feature>
<keyword evidence="3" id="KW-0731">Sigma factor</keyword>
<keyword evidence="2" id="KW-0805">Transcription regulation</keyword>
<dbReference type="OrthoDB" id="9785675at2"/>
<dbReference type="GO" id="GO:0016987">
    <property type="term" value="F:sigma factor activity"/>
    <property type="evidence" value="ECO:0007669"/>
    <property type="project" value="UniProtKB-KW"/>
</dbReference>
<dbReference type="InterPro" id="IPR007627">
    <property type="entry name" value="RNA_pol_sigma70_r2"/>
</dbReference>
<evidence type="ECO:0000256" key="1">
    <source>
        <dbReference type="ARBA" id="ARBA00010641"/>
    </source>
</evidence>
<dbReference type="Pfam" id="PF04542">
    <property type="entry name" value="Sigma70_r2"/>
    <property type="match status" value="1"/>
</dbReference>
<evidence type="ECO:0000256" key="3">
    <source>
        <dbReference type="ARBA" id="ARBA00023082"/>
    </source>
</evidence>
<keyword evidence="9" id="KW-1185">Reference proteome</keyword>
<reference evidence="8 9" key="1">
    <citation type="submission" date="2020-01" db="EMBL/GenBank/DDBJ databases">
        <title>Paenibacillus soybeanensis sp. nov. isolated from the nodules of soybean (Glycine max(L.) Merr).</title>
        <authorList>
            <person name="Wang H."/>
        </authorList>
    </citation>
    <scope>NUCLEOTIDE SEQUENCE [LARGE SCALE GENOMIC DNA]</scope>
    <source>
        <strain evidence="8 9">DSM 23054</strain>
    </source>
</reference>
<sequence>MEDKLLQLYNSMIVVAMSNVRNQSDAQDAVQEAWVRILTKHRTLRERDKLDAWAKVITANTARTINKQSRMTYPLGDRDPGAEELYCRRDEHRIMMEIRELLESLDSRTRALLLYKFYYGYRDQEIAAAWQVPIGTIKARIHRTKHRLRQWMSY</sequence>
<dbReference type="InterPro" id="IPR013249">
    <property type="entry name" value="RNA_pol_sigma70_r4_t2"/>
</dbReference>
<evidence type="ECO:0000259" key="6">
    <source>
        <dbReference type="Pfam" id="PF04542"/>
    </source>
</evidence>
<dbReference type="Proteomes" id="UP000558113">
    <property type="component" value="Unassembled WGS sequence"/>
</dbReference>
<dbReference type="InterPro" id="IPR039425">
    <property type="entry name" value="RNA_pol_sigma-70-like"/>
</dbReference>
<dbReference type="SUPFAM" id="SSF88946">
    <property type="entry name" value="Sigma2 domain of RNA polymerase sigma factors"/>
    <property type="match status" value="1"/>
</dbReference>
<dbReference type="AlphaFoldDB" id="A0A7X4YQI6"/>
<dbReference type="Gene3D" id="1.10.1740.10">
    <property type="match status" value="1"/>
</dbReference>
<organism evidence="8 9">
    <name type="scientific">Paenibacillus sacheonensis</name>
    <dbReference type="NCBI Taxonomy" id="742054"/>
    <lineage>
        <taxon>Bacteria</taxon>
        <taxon>Bacillati</taxon>
        <taxon>Bacillota</taxon>
        <taxon>Bacilli</taxon>
        <taxon>Bacillales</taxon>
        <taxon>Paenibacillaceae</taxon>
        <taxon>Paenibacillus</taxon>
    </lineage>
</organism>
<feature type="domain" description="RNA polymerase sigma-70 region 2" evidence="6">
    <location>
        <begin position="15"/>
        <end position="63"/>
    </location>
</feature>
<dbReference type="GO" id="GO:0003677">
    <property type="term" value="F:DNA binding"/>
    <property type="evidence" value="ECO:0007669"/>
    <property type="project" value="UniProtKB-KW"/>
</dbReference>
<comment type="similarity">
    <text evidence="1">Belongs to the sigma-70 factor family. ECF subfamily.</text>
</comment>
<dbReference type="NCBIfam" id="TIGR02937">
    <property type="entry name" value="sigma70-ECF"/>
    <property type="match status" value="1"/>
</dbReference>
<gene>
    <name evidence="8" type="ORF">GT003_12085</name>
</gene>
<dbReference type="PANTHER" id="PTHR43133">
    <property type="entry name" value="RNA POLYMERASE ECF-TYPE SIGMA FACTO"/>
    <property type="match status" value="1"/>
</dbReference>
<dbReference type="SUPFAM" id="SSF88659">
    <property type="entry name" value="Sigma3 and sigma4 domains of RNA polymerase sigma factors"/>
    <property type="match status" value="1"/>
</dbReference>
<dbReference type="InterPro" id="IPR013324">
    <property type="entry name" value="RNA_pol_sigma_r3/r4-like"/>
</dbReference>
<evidence type="ECO:0000259" key="7">
    <source>
        <dbReference type="Pfam" id="PF08281"/>
    </source>
</evidence>
<dbReference type="EMBL" id="JAAAMU010000005">
    <property type="protein sequence ID" value="NBC69734.1"/>
    <property type="molecule type" value="Genomic_DNA"/>
</dbReference>
<evidence type="ECO:0000256" key="2">
    <source>
        <dbReference type="ARBA" id="ARBA00023015"/>
    </source>
</evidence>